<feature type="compositionally biased region" description="Polar residues" evidence="1">
    <location>
        <begin position="179"/>
        <end position="199"/>
    </location>
</feature>
<feature type="compositionally biased region" description="Basic and acidic residues" evidence="1">
    <location>
        <begin position="25"/>
        <end position="37"/>
    </location>
</feature>
<dbReference type="Proteomes" id="UP000436088">
    <property type="component" value="Unassembled WGS sequence"/>
</dbReference>
<dbReference type="EMBL" id="VEPZ02000946">
    <property type="protein sequence ID" value="KAE8708333.1"/>
    <property type="molecule type" value="Genomic_DNA"/>
</dbReference>
<feature type="region of interest" description="Disordered" evidence="1">
    <location>
        <begin position="173"/>
        <end position="202"/>
    </location>
</feature>
<feature type="region of interest" description="Disordered" evidence="1">
    <location>
        <begin position="1"/>
        <end position="52"/>
    </location>
</feature>
<dbReference type="FunFam" id="3.30.70.270:FF:000020">
    <property type="entry name" value="Transposon Tf2-6 polyprotein-like Protein"/>
    <property type="match status" value="1"/>
</dbReference>
<keyword evidence="3" id="KW-1185">Reference proteome</keyword>
<name>A0A6A3AWX9_HIBSY</name>
<dbReference type="SUPFAM" id="SSF56672">
    <property type="entry name" value="DNA/RNA polymerases"/>
    <property type="match status" value="1"/>
</dbReference>
<dbReference type="PANTHER" id="PTHR33064:SF37">
    <property type="entry name" value="RIBONUCLEASE H"/>
    <property type="match status" value="1"/>
</dbReference>
<dbReference type="InterPro" id="IPR043502">
    <property type="entry name" value="DNA/RNA_pol_sf"/>
</dbReference>
<evidence type="ECO:0000313" key="3">
    <source>
        <dbReference type="Proteomes" id="UP000436088"/>
    </source>
</evidence>
<comment type="caution">
    <text evidence="2">The sequence shown here is derived from an EMBL/GenBank/DDBJ whole genome shotgun (WGS) entry which is preliminary data.</text>
</comment>
<reference evidence="2" key="1">
    <citation type="submission" date="2019-09" db="EMBL/GenBank/DDBJ databases">
        <title>Draft genome information of white flower Hibiscus syriacus.</title>
        <authorList>
            <person name="Kim Y.-M."/>
        </authorList>
    </citation>
    <scope>NUCLEOTIDE SEQUENCE [LARGE SCALE GENOMIC DNA]</scope>
    <source>
        <strain evidence="2">YM2019G1</strain>
    </source>
</reference>
<dbReference type="Gene3D" id="3.30.70.270">
    <property type="match status" value="1"/>
</dbReference>
<feature type="compositionally biased region" description="Basic and acidic residues" evidence="1">
    <location>
        <begin position="1"/>
        <end position="12"/>
    </location>
</feature>
<dbReference type="PANTHER" id="PTHR33064">
    <property type="entry name" value="POL PROTEIN"/>
    <property type="match status" value="1"/>
</dbReference>
<organism evidence="2 3">
    <name type="scientific">Hibiscus syriacus</name>
    <name type="common">Rose of Sharon</name>
    <dbReference type="NCBI Taxonomy" id="106335"/>
    <lineage>
        <taxon>Eukaryota</taxon>
        <taxon>Viridiplantae</taxon>
        <taxon>Streptophyta</taxon>
        <taxon>Embryophyta</taxon>
        <taxon>Tracheophyta</taxon>
        <taxon>Spermatophyta</taxon>
        <taxon>Magnoliopsida</taxon>
        <taxon>eudicotyledons</taxon>
        <taxon>Gunneridae</taxon>
        <taxon>Pentapetalae</taxon>
        <taxon>rosids</taxon>
        <taxon>malvids</taxon>
        <taxon>Malvales</taxon>
        <taxon>Malvaceae</taxon>
        <taxon>Malvoideae</taxon>
        <taxon>Hibiscus</taxon>
    </lineage>
</organism>
<dbReference type="AlphaFoldDB" id="A0A6A3AWX9"/>
<gene>
    <name evidence="2" type="ORF">F3Y22_tig00110346pilonHSYRG00111</name>
</gene>
<dbReference type="InterPro" id="IPR043128">
    <property type="entry name" value="Rev_trsase/Diguanyl_cyclase"/>
</dbReference>
<sequence length="420" mass="48327">MPHHEQGLRESPVHLAKVPWGSEETENRLKEKGKKTTSEAVSTLSSSVTVGEEEDEETMRIWELRSEDQRVEVATMYITRKAEIWFDGYIMQKHHVTWHEFEADLRHRFSDRSFYDIVEEFTMLTQKGGLREDIKHKVRALDPKTLSEACKQAKLYELFVEFENRRMRPSFKNPPYLNPITTSKTNSLPVPPKSTSLPNSKHDLIDHRRQNNLCFKCGEKFLPGLPPQRTHDHTIPLNPNSTPVNLRPYRFTHNQKAETQVEYLGHIISAAGVATNPSKVEVMQTWPRPKTLKSLCGFLGLTGYYRRFIRNYGLINRPLTQLLKKDDFQWNSEAYTAFENLKKAFGSMGEFNEANDTWEDYSVLKGRFPKFDPWGQGSSHGAGIVTVREEEGRGNDEDLGIKERGLEIEEGELGIVACEG</sequence>
<proteinExistence type="predicted"/>
<evidence type="ECO:0000256" key="1">
    <source>
        <dbReference type="SAM" id="MobiDB-lite"/>
    </source>
</evidence>
<feature type="compositionally biased region" description="Polar residues" evidence="1">
    <location>
        <begin position="38"/>
        <end position="49"/>
    </location>
</feature>
<evidence type="ECO:0000313" key="2">
    <source>
        <dbReference type="EMBL" id="KAE8708333.1"/>
    </source>
</evidence>
<dbReference type="InterPro" id="IPR051320">
    <property type="entry name" value="Viral_Replic_Matur_Polypro"/>
</dbReference>
<protein>
    <submittedName>
        <fullName evidence="2">Protein STRUBBELIG-RECEPTOR FAMILY 2-like</fullName>
    </submittedName>
</protein>
<accession>A0A6A3AWX9</accession>